<feature type="transmembrane region" description="Helical" evidence="1">
    <location>
        <begin position="20"/>
        <end position="37"/>
    </location>
</feature>
<dbReference type="AlphaFoldDB" id="A0A538SNQ9"/>
<gene>
    <name evidence="2" type="ORF">E6K74_10535</name>
</gene>
<proteinExistence type="predicted"/>
<feature type="transmembrane region" description="Helical" evidence="1">
    <location>
        <begin position="223"/>
        <end position="241"/>
    </location>
</feature>
<name>A0A538SNQ9_UNCEI</name>
<keyword evidence="1" id="KW-0812">Transmembrane</keyword>
<feature type="transmembrane region" description="Helical" evidence="1">
    <location>
        <begin position="195"/>
        <end position="211"/>
    </location>
</feature>
<dbReference type="Proteomes" id="UP000319829">
    <property type="component" value="Unassembled WGS sequence"/>
</dbReference>
<feature type="transmembrane region" description="Helical" evidence="1">
    <location>
        <begin position="172"/>
        <end position="189"/>
    </location>
</feature>
<dbReference type="EMBL" id="VBOU01000091">
    <property type="protein sequence ID" value="TMQ53014.1"/>
    <property type="molecule type" value="Genomic_DNA"/>
</dbReference>
<reference evidence="2 3" key="1">
    <citation type="journal article" date="2019" name="Nat. Microbiol.">
        <title>Mediterranean grassland soil C-N compound turnover is dependent on rainfall and depth, and is mediated by genomically divergent microorganisms.</title>
        <authorList>
            <person name="Diamond S."/>
            <person name="Andeer P.F."/>
            <person name="Li Z."/>
            <person name="Crits-Christoph A."/>
            <person name="Burstein D."/>
            <person name="Anantharaman K."/>
            <person name="Lane K.R."/>
            <person name="Thomas B.C."/>
            <person name="Pan C."/>
            <person name="Northen T.R."/>
            <person name="Banfield J.F."/>
        </authorList>
    </citation>
    <scope>NUCLEOTIDE SEQUENCE [LARGE SCALE GENOMIC DNA]</scope>
    <source>
        <strain evidence="2">WS_4</strain>
    </source>
</reference>
<keyword evidence="1" id="KW-0472">Membrane</keyword>
<evidence type="ECO:0000313" key="3">
    <source>
        <dbReference type="Proteomes" id="UP000319829"/>
    </source>
</evidence>
<evidence type="ECO:0000313" key="2">
    <source>
        <dbReference type="EMBL" id="TMQ53014.1"/>
    </source>
</evidence>
<protein>
    <submittedName>
        <fullName evidence="2">Uncharacterized protein</fullName>
    </submittedName>
</protein>
<sequence>MVLENPEPVTRPAPPIEATLGWLGIAFATVYLASVYVKTPILRPGLTVGDLIDAATPLVLVYLYARVVRALRVGSPGHRQDSPRILHFGRMLLTTGGLALVLGHGMHVAANSIHDAITRTRVPDPFGLVNWWDERVSHTIIDSSKVVICAALTLLDPRSHAYSEAAPGESRTVLLMTGAVCYGFIYFAAGVEGQTVPLLLPFCTAYLVWALTRGRPWGPVRRFFGVGAAVSILLFAIWGVSHRGFPEFSAVGMIPHGGP</sequence>
<organism evidence="2 3">
    <name type="scientific">Eiseniibacteriota bacterium</name>
    <dbReference type="NCBI Taxonomy" id="2212470"/>
    <lineage>
        <taxon>Bacteria</taxon>
        <taxon>Candidatus Eiseniibacteriota</taxon>
    </lineage>
</organism>
<evidence type="ECO:0000256" key="1">
    <source>
        <dbReference type="SAM" id="Phobius"/>
    </source>
</evidence>
<keyword evidence="1" id="KW-1133">Transmembrane helix</keyword>
<accession>A0A538SNQ9</accession>
<comment type="caution">
    <text evidence="2">The sequence shown here is derived from an EMBL/GenBank/DDBJ whole genome shotgun (WGS) entry which is preliminary data.</text>
</comment>